<organism evidence="1 2">
    <name type="scientific">Piscirickettsia salmonis</name>
    <dbReference type="NCBI Taxonomy" id="1238"/>
    <lineage>
        <taxon>Bacteria</taxon>
        <taxon>Pseudomonadati</taxon>
        <taxon>Pseudomonadota</taxon>
        <taxon>Gammaproteobacteria</taxon>
        <taxon>Thiotrichales</taxon>
        <taxon>Piscirickettsiaceae</taxon>
        <taxon>Piscirickettsia</taxon>
    </lineage>
</organism>
<dbReference type="EMBL" id="CP038908">
    <property type="protein sequence ID" value="QGO06278.1"/>
    <property type="molecule type" value="Genomic_DNA"/>
</dbReference>
<gene>
    <name evidence="1" type="ORF">Psal009_02186</name>
</gene>
<dbReference type="Proteomes" id="UP000422232">
    <property type="component" value="Chromosome"/>
</dbReference>
<name>A0A9Q5VCJ8_PISSA</name>
<dbReference type="InterPro" id="IPR029063">
    <property type="entry name" value="SAM-dependent_MTases_sf"/>
</dbReference>
<dbReference type="Gene3D" id="3.40.50.150">
    <property type="entry name" value="Vaccinia Virus protein VP39"/>
    <property type="match status" value="1"/>
</dbReference>
<keyword evidence="2" id="KW-1185">Reference proteome</keyword>
<accession>A0A9Q5VCJ8</accession>
<proteinExistence type="predicted"/>
<reference evidence="1 2" key="1">
    <citation type="submission" date="2019-04" db="EMBL/GenBank/DDBJ databases">
        <title>Complete genome sequencing of Piscirickettsia salmonis strain Psal-009.</title>
        <authorList>
            <person name="Schober I."/>
            <person name="Bunk B."/>
            <person name="Sproer C."/>
            <person name="Carril G.P."/>
            <person name="Riedel T."/>
            <person name="Flores-Herrera P.A."/>
            <person name="Nourdin-Galindo G."/>
            <person name="Marshall S.H."/>
            <person name="Overmann J."/>
        </authorList>
    </citation>
    <scope>NUCLEOTIDE SEQUENCE [LARGE SCALE GENOMIC DNA]</scope>
    <source>
        <strain evidence="1 2">Psal-009</strain>
    </source>
</reference>
<evidence type="ECO:0000313" key="2">
    <source>
        <dbReference type="Proteomes" id="UP000422232"/>
    </source>
</evidence>
<dbReference type="AlphaFoldDB" id="A0A9Q5VCJ8"/>
<protein>
    <submittedName>
        <fullName evidence="1">Uncharacterized protein</fullName>
    </submittedName>
</protein>
<sequence length="83" mass="9719">MLNKQLVSHNLNAGSFNDAYKVREKLICQRGDLEDISVDEQIELLACLAEFQFGRYLIEHRGLNGYWTQYIWYVIPNVAQRQA</sequence>
<dbReference type="GeneID" id="66741170"/>
<evidence type="ECO:0000313" key="1">
    <source>
        <dbReference type="EMBL" id="QGO06278.1"/>
    </source>
</evidence>
<dbReference type="RefSeq" id="WP_016210888.1">
    <property type="nucleotide sequence ID" value="NZ_CP012413.1"/>
</dbReference>